<reference evidence="5" key="1">
    <citation type="submission" date="2020-09" db="EMBL/GenBank/DDBJ databases">
        <title>A novel bacterium of genus Paenibacillus, isolated from South China Sea.</title>
        <authorList>
            <person name="Huang H."/>
            <person name="Mo K."/>
            <person name="Hu Y."/>
        </authorList>
    </citation>
    <scope>NUCLEOTIDE SEQUENCE</scope>
    <source>
        <strain evidence="5">IB182363</strain>
    </source>
</reference>
<evidence type="ECO:0000256" key="2">
    <source>
        <dbReference type="ARBA" id="ARBA00034301"/>
    </source>
</evidence>
<sequence>MVIKPVHILDDSLVQVKVPLPFPLRWVNSYVVRSRSGWTVIDPGLHTPEAETLWGQVMTELDLSPSALEKIVLTHHHPDHYGLSGWFQQLTSAPVHISGTGKAQTAALWGEGETISVTLLDLFRRHGMEEATLEQMKDHMTGFISQVSPQPELTVIRADELYRIGDRLYRPIVTPGHAAGHLIFHDEERARVFCGDHVLPQITPNVSYIPGFDENPLRSYLDSLEEVSRLEAELAYPGHREPFRTFGTRALEIVRHHEDRLEAMEQKLAEPHTSYALCRALFGDRLSIHQLRFALSETIAHLLYLRDAGRVRELERDGLIWYGR</sequence>
<comment type="caution">
    <text evidence="5">The sequence shown here is derived from an EMBL/GenBank/DDBJ whole genome shotgun (WGS) entry which is preliminary data.</text>
</comment>
<protein>
    <submittedName>
        <fullName evidence="5">MBL fold metallo-hydrolase</fullName>
    </submittedName>
</protein>
<dbReference type="InterPro" id="IPR036866">
    <property type="entry name" value="RibonucZ/Hydroxyglut_hydro"/>
</dbReference>
<dbReference type="Gene3D" id="1.10.10.10">
    <property type="entry name" value="Winged helix-like DNA-binding domain superfamily/Winged helix DNA-binding domain"/>
    <property type="match status" value="1"/>
</dbReference>
<dbReference type="Pfam" id="PF00753">
    <property type="entry name" value="Lactamase_B"/>
    <property type="match status" value="1"/>
</dbReference>
<comment type="catalytic activity">
    <reaction evidence="1">
        <text>3',5'-cyclic CMP + H2O = CMP + H(+)</text>
        <dbReference type="Rhea" id="RHEA:72675"/>
        <dbReference type="ChEBI" id="CHEBI:15377"/>
        <dbReference type="ChEBI" id="CHEBI:15378"/>
        <dbReference type="ChEBI" id="CHEBI:58003"/>
        <dbReference type="ChEBI" id="CHEBI:60377"/>
    </reaction>
    <physiologicalReaction direction="left-to-right" evidence="1">
        <dbReference type="Rhea" id="RHEA:72676"/>
    </physiologicalReaction>
</comment>
<dbReference type="Pfam" id="PF21221">
    <property type="entry name" value="B_lactamase-like_C"/>
    <property type="match status" value="1"/>
</dbReference>
<proteinExistence type="predicted"/>
<dbReference type="PANTHER" id="PTHR23131:SF4">
    <property type="entry name" value="METALLO-BETA-LACTAMASE SUPERFAMILY POTEIN"/>
    <property type="match status" value="1"/>
</dbReference>
<accession>A0A927C441</accession>
<dbReference type="InterPro" id="IPR048933">
    <property type="entry name" value="B_lactamase-like_C"/>
</dbReference>
<keyword evidence="6" id="KW-1185">Reference proteome</keyword>
<dbReference type="CDD" id="cd07725">
    <property type="entry name" value="TTHA1429-like_MBL-fold"/>
    <property type="match status" value="1"/>
</dbReference>
<evidence type="ECO:0000313" key="6">
    <source>
        <dbReference type="Proteomes" id="UP000639396"/>
    </source>
</evidence>
<dbReference type="EMBL" id="JACXJA010000003">
    <property type="protein sequence ID" value="MBD2860940.1"/>
    <property type="molecule type" value="Genomic_DNA"/>
</dbReference>
<evidence type="ECO:0000259" key="4">
    <source>
        <dbReference type="SMART" id="SM00849"/>
    </source>
</evidence>
<dbReference type="SUPFAM" id="SSF56281">
    <property type="entry name" value="Metallo-hydrolase/oxidoreductase"/>
    <property type="match status" value="1"/>
</dbReference>
<name>A0A927C441_9BACL</name>
<dbReference type="PANTHER" id="PTHR23131">
    <property type="entry name" value="ENDORIBONUCLEASE LACTB2"/>
    <property type="match status" value="1"/>
</dbReference>
<gene>
    <name evidence="5" type="ORF">IDH45_02930</name>
</gene>
<evidence type="ECO:0000256" key="3">
    <source>
        <dbReference type="ARBA" id="ARBA00048505"/>
    </source>
</evidence>
<dbReference type="Proteomes" id="UP000639396">
    <property type="component" value="Unassembled WGS sequence"/>
</dbReference>
<dbReference type="SMART" id="SM00849">
    <property type="entry name" value="Lactamase_B"/>
    <property type="match status" value="1"/>
</dbReference>
<comment type="catalytic activity">
    <reaction evidence="3">
        <text>3',5'-cyclic UMP + H2O = UMP + H(+)</text>
        <dbReference type="Rhea" id="RHEA:70575"/>
        <dbReference type="ChEBI" id="CHEBI:15377"/>
        <dbReference type="ChEBI" id="CHEBI:15378"/>
        <dbReference type="ChEBI" id="CHEBI:57865"/>
        <dbReference type="ChEBI" id="CHEBI:184387"/>
    </reaction>
    <physiologicalReaction direction="left-to-right" evidence="3">
        <dbReference type="Rhea" id="RHEA:70576"/>
    </physiologicalReaction>
</comment>
<dbReference type="InterPro" id="IPR050662">
    <property type="entry name" value="Sec-metab_biosynth-thioest"/>
</dbReference>
<comment type="function">
    <text evidence="2">Counteracts the endogenous Pycsar antiviral defense system. Phosphodiesterase that enables metal-dependent hydrolysis of host cyclic nucleotide Pycsar defense signals such as cCMP and cUMP.</text>
</comment>
<dbReference type="AlphaFoldDB" id="A0A927C441"/>
<dbReference type="InterPro" id="IPR036388">
    <property type="entry name" value="WH-like_DNA-bd_sf"/>
</dbReference>
<evidence type="ECO:0000313" key="5">
    <source>
        <dbReference type="EMBL" id="MBD2860940.1"/>
    </source>
</evidence>
<evidence type="ECO:0000256" key="1">
    <source>
        <dbReference type="ARBA" id="ARBA00034221"/>
    </source>
</evidence>
<organism evidence="5 6">
    <name type="scientific">Paenibacillus oceani</name>
    <dbReference type="NCBI Taxonomy" id="2772510"/>
    <lineage>
        <taxon>Bacteria</taxon>
        <taxon>Bacillati</taxon>
        <taxon>Bacillota</taxon>
        <taxon>Bacilli</taxon>
        <taxon>Bacillales</taxon>
        <taxon>Paenibacillaceae</taxon>
        <taxon>Paenibacillus</taxon>
    </lineage>
</organism>
<feature type="domain" description="Metallo-beta-lactamase" evidence="4">
    <location>
        <begin position="26"/>
        <end position="239"/>
    </location>
</feature>
<dbReference type="InterPro" id="IPR001279">
    <property type="entry name" value="Metallo-B-lactamas"/>
</dbReference>
<dbReference type="Gene3D" id="3.60.15.10">
    <property type="entry name" value="Ribonuclease Z/Hydroxyacylglutathione hydrolase-like"/>
    <property type="match status" value="1"/>
</dbReference>